<sequence>MTSSIRPTLPLGSGGLERARSSYYSNFKRKSLWPSSEANSFQQPVNALAYGLAVDTQHSASRELHWNVRTRSLEEKDRLSLFEKWQSFVSFLLHPNLDRPVGPNV</sequence>
<reference evidence="1 2" key="1">
    <citation type="journal article" date="2023" name="Nucleic Acids Res.">
        <title>The hologenome of Daphnia magna reveals possible DNA methylation and microbiome-mediated evolution of the host genome.</title>
        <authorList>
            <person name="Chaturvedi A."/>
            <person name="Li X."/>
            <person name="Dhandapani V."/>
            <person name="Marshall H."/>
            <person name="Kissane S."/>
            <person name="Cuenca-Cambronero M."/>
            <person name="Asole G."/>
            <person name="Calvet F."/>
            <person name="Ruiz-Romero M."/>
            <person name="Marangio P."/>
            <person name="Guigo R."/>
            <person name="Rago D."/>
            <person name="Mirbahai L."/>
            <person name="Eastwood N."/>
            <person name="Colbourne J.K."/>
            <person name="Zhou J."/>
            <person name="Mallon E."/>
            <person name="Orsini L."/>
        </authorList>
    </citation>
    <scope>NUCLEOTIDE SEQUENCE [LARGE SCALE GENOMIC DNA]</scope>
    <source>
        <strain evidence="1">LRV0_1</strain>
    </source>
</reference>
<comment type="caution">
    <text evidence="1">The sequence shown here is derived from an EMBL/GenBank/DDBJ whole genome shotgun (WGS) entry which is preliminary data.</text>
</comment>
<organism evidence="1 2">
    <name type="scientific">Daphnia magna</name>
    <dbReference type="NCBI Taxonomy" id="35525"/>
    <lineage>
        <taxon>Eukaryota</taxon>
        <taxon>Metazoa</taxon>
        <taxon>Ecdysozoa</taxon>
        <taxon>Arthropoda</taxon>
        <taxon>Crustacea</taxon>
        <taxon>Branchiopoda</taxon>
        <taxon>Diplostraca</taxon>
        <taxon>Cladocera</taxon>
        <taxon>Anomopoda</taxon>
        <taxon>Daphniidae</taxon>
        <taxon>Daphnia</taxon>
    </lineage>
</organism>
<dbReference type="EMBL" id="JAOYFB010000036">
    <property type="protein sequence ID" value="KAK4019620.1"/>
    <property type="molecule type" value="Genomic_DNA"/>
</dbReference>
<dbReference type="Proteomes" id="UP001234178">
    <property type="component" value="Unassembled WGS sequence"/>
</dbReference>
<protein>
    <submittedName>
        <fullName evidence="1">Uncharacterized protein</fullName>
    </submittedName>
</protein>
<proteinExistence type="predicted"/>
<keyword evidence="2" id="KW-1185">Reference proteome</keyword>
<evidence type="ECO:0000313" key="2">
    <source>
        <dbReference type="Proteomes" id="UP001234178"/>
    </source>
</evidence>
<evidence type="ECO:0000313" key="1">
    <source>
        <dbReference type="EMBL" id="KAK4019620.1"/>
    </source>
</evidence>
<gene>
    <name evidence="1" type="ORF">OUZ56_001634</name>
</gene>
<name>A0ABR0A3A4_9CRUS</name>
<accession>A0ABR0A3A4</accession>